<dbReference type="SUPFAM" id="SSF140415">
    <property type="entry name" value="YppE-like"/>
    <property type="match status" value="1"/>
</dbReference>
<dbReference type="Gene3D" id="1.20.120.440">
    <property type="entry name" value="YppE-like"/>
    <property type="match status" value="1"/>
</dbReference>
<gene>
    <name evidence="1" type="ORF">BsIDN1_38720</name>
</gene>
<protein>
    <recommendedName>
        <fullName evidence="3">DUF1798 domain-containing protein</fullName>
    </recommendedName>
</protein>
<reference evidence="1 2" key="1">
    <citation type="submission" date="2019-12" db="EMBL/GenBank/DDBJ databases">
        <title>Full genome sequence of a Bacillus safensis strain isolated from commercially available natto in Indonesia.</title>
        <authorList>
            <person name="Yoshida M."/>
            <person name="Uomi M."/>
            <person name="Waturangi D."/>
            <person name="Ekaputri J.J."/>
            <person name="Setiamarga D.H.E."/>
        </authorList>
    </citation>
    <scope>NUCLEOTIDE SEQUENCE [LARGE SCALE GENOMIC DNA]</scope>
    <source>
        <strain evidence="1 2">IDN1</strain>
    </source>
</reference>
<evidence type="ECO:0008006" key="3">
    <source>
        <dbReference type="Google" id="ProtNLM"/>
    </source>
</evidence>
<dbReference type="EMBL" id="AP021906">
    <property type="protein sequence ID" value="BBP90254.1"/>
    <property type="molecule type" value="Genomic_DNA"/>
</dbReference>
<organism evidence="1 2">
    <name type="scientific">Bacillus safensis</name>
    <dbReference type="NCBI Taxonomy" id="561879"/>
    <lineage>
        <taxon>Bacteria</taxon>
        <taxon>Bacillati</taxon>
        <taxon>Bacillota</taxon>
        <taxon>Bacilli</taxon>
        <taxon>Bacillales</taxon>
        <taxon>Bacillaceae</taxon>
        <taxon>Bacillus</taxon>
    </lineage>
</organism>
<accession>A0A5S9MDR6</accession>
<dbReference type="InterPro" id="IPR014913">
    <property type="entry name" value="YppE-like"/>
</dbReference>
<evidence type="ECO:0000313" key="1">
    <source>
        <dbReference type="EMBL" id="BBP90254.1"/>
    </source>
</evidence>
<dbReference type="RefSeq" id="WP_224426683.1">
    <property type="nucleotide sequence ID" value="NZ_BSBE01000001.1"/>
</dbReference>
<dbReference type="Pfam" id="PF08807">
    <property type="entry name" value="DUF1798"/>
    <property type="match status" value="1"/>
</dbReference>
<dbReference type="Proteomes" id="UP000464658">
    <property type="component" value="Chromosome"/>
</dbReference>
<sequence>MNTLDNQTLLEHTQNLRIWIEEAYEQYQKGKAEEEYPSYDFYTDIQPAVVTFDQKMEEWLTAAISFIEQAKPRYLHQEQLEAVKENGKEVVLQSYFGKQHAPRVKNLVESVVYTLNLLIEEIKKRS</sequence>
<name>A0A5S9MDR6_BACIA</name>
<dbReference type="InterPro" id="IPR023351">
    <property type="entry name" value="YppE-like_sf"/>
</dbReference>
<dbReference type="AlphaFoldDB" id="A0A5S9MDR6"/>
<proteinExistence type="predicted"/>
<evidence type="ECO:0000313" key="2">
    <source>
        <dbReference type="Proteomes" id="UP000464658"/>
    </source>
</evidence>